<keyword evidence="1" id="KW-0863">Zinc-finger</keyword>
<keyword evidence="1" id="KW-0812">Transmembrane</keyword>
<feature type="compositionally biased region" description="Acidic residues" evidence="2">
    <location>
        <begin position="351"/>
        <end position="379"/>
    </location>
</feature>
<dbReference type="GO" id="GO:1903373">
    <property type="term" value="P:positive regulation of endoplasmic reticulum tubular network organization"/>
    <property type="evidence" value="ECO:0007669"/>
    <property type="project" value="UniProtKB-UniRule"/>
</dbReference>
<reference evidence="4 5" key="1">
    <citation type="submission" date="2016-10" db="EMBL/GenBank/DDBJ databases">
        <title>Genome sequence of the ascomycete fungus Penicillium subrubescens.</title>
        <authorList>
            <person name="De Vries R.P."/>
            <person name="Peng M."/>
            <person name="Dilokpimol A."/>
            <person name="Hilden K."/>
            <person name="Makela M.R."/>
            <person name="Grigoriev I."/>
            <person name="Riley R."/>
            <person name="Granchi Z."/>
        </authorList>
    </citation>
    <scope>NUCLEOTIDE SEQUENCE [LARGE SCALE GENOMIC DNA]</scope>
    <source>
        <strain evidence="4 5">CBS 132785</strain>
    </source>
</reference>
<comment type="caution">
    <text evidence="1">Lacks conserved residue(s) required for the propagation of feature annotation.</text>
</comment>
<keyword evidence="1" id="KW-0472">Membrane</keyword>
<dbReference type="STRING" id="1316194.A0A1Q5U0C4"/>
<dbReference type="GO" id="GO:0098826">
    <property type="term" value="C:endoplasmic reticulum tubular network membrane"/>
    <property type="evidence" value="ECO:0007669"/>
    <property type="project" value="UniProtKB-UniRule"/>
</dbReference>
<keyword evidence="1" id="KW-0862">Zinc</keyword>
<protein>
    <recommendedName>
        <fullName evidence="1">Endoplasmic reticulum junction formation protein lunapark</fullName>
    </recommendedName>
</protein>
<dbReference type="Pfam" id="PF10058">
    <property type="entry name" value="Zn_ribbon_10"/>
    <property type="match status" value="1"/>
</dbReference>
<comment type="function">
    <text evidence="1">Plays a role in determining ER morphology.</text>
</comment>
<comment type="caution">
    <text evidence="4">The sequence shown here is derived from an EMBL/GenBank/DDBJ whole genome shotgun (WGS) entry which is preliminary data.</text>
</comment>
<dbReference type="PANTHER" id="PTHR22166">
    <property type="entry name" value="ENDOPLASMIC RETICULUM JUNCTION FORMATION PROTEIN LUNAPARK"/>
    <property type="match status" value="1"/>
</dbReference>
<proteinExistence type="inferred from homology"/>
<dbReference type="InterPro" id="IPR040115">
    <property type="entry name" value="Lnp"/>
</dbReference>
<feature type="compositionally biased region" description="Pro residues" evidence="2">
    <location>
        <begin position="181"/>
        <end position="213"/>
    </location>
</feature>
<feature type="region of interest" description="Disordered" evidence="2">
    <location>
        <begin position="135"/>
        <end position="249"/>
    </location>
</feature>
<gene>
    <name evidence="4" type="ORF">PENSUB_6631</name>
</gene>
<feature type="compositionally biased region" description="Low complexity" evidence="2">
    <location>
        <begin position="165"/>
        <end position="174"/>
    </location>
</feature>
<name>A0A1Q5U0C4_9EURO</name>
<sequence>MVSFWPWKGDDNSPASFEKTLSTLSTKIAQSTTRLDQQRQTARRFKALWTLYSTFAYLFYSIVLALVLGWESWGVKEYAAIAGGPVLIYGVRTAGARLFEYRISRSQRHVDELSKQRDETIEKLKVATKYNSTQQLLEKYGGESPKTSPNAKGGPDNRKPGTPSQKQQQQQQQQHVARTGLPPPPTANIRRPPPPGQSPIGPGNPPSSPPNQPPQQQQALPNTPSTPPIPQQFTDEPGFAPNAFPSSGQYIEQPHWYDRLLDVLLGEDEMQPRNRMAMICGSCRLVNGQAPPGIKTLEELGRWRCGSCGAWNGEVSETTKILSTLRQNAGPAEGAYGPSSTAEADVQAGDVSDEEMMVTVSEEDEQGDRDSDQGGEGESDQTSAEPKAEPVRRSKRGKGKQ</sequence>
<dbReference type="EMBL" id="MNBE01000602">
    <property type="protein sequence ID" value="OKP05911.1"/>
    <property type="molecule type" value="Genomic_DNA"/>
</dbReference>
<dbReference type="Proteomes" id="UP000186955">
    <property type="component" value="Unassembled WGS sequence"/>
</dbReference>
<keyword evidence="1" id="KW-0256">Endoplasmic reticulum</keyword>
<dbReference type="PANTHER" id="PTHR22166:SF12">
    <property type="entry name" value="ENDOPLASMIC RETICULUM JUNCTION FORMATION PROTEIN LUNAPARK"/>
    <property type="match status" value="1"/>
</dbReference>
<keyword evidence="1" id="KW-0479">Metal-binding</keyword>
<keyword evidence="5" id="KW-1185">Reference proteome</keyword>
<dbReference type="AlphaFoldDB" id="A0A1Q5U0C4"/>
<comment type="similarity">
    <text evidence="1">Belongs to the lunapark family.</text>
</comment>
<accession>A0A1Q5U0C4</accession>
<evidence type="ECO:0000256" key="1">
    <source>
        <dbReference type="RuleBase" id="RU367073"/>
    </source>
</evidence>
<dbReference type="GO" id="GO:0071788">
    <property type="term" value="P:endoplasmic reticulum tubular network maintenance"/>
    <property type="evidence" value="ECO:0007669"/>
    <property type="project" value="UniProtKB-UniRule"/>
</dbReference>
<feature type="compositionally biased region" description="Low complexity" evidence="2">
    <location>
        <begin position="214"/>
        <end position="223"/>
    </location>
</feature>
<dbReference type="OrthoDB" id="1725934at2759"/>
<feature type="region of interest" description="Disordered" evidence="2">
    <location>
        <begin position="329"/>
        <end position="401"/>
    </location>
</feature>
<comment type="subcellular location">
    <subcellularLocation>
        <location evidence="1">Endoplasmic reticulum membrane</location>
        <topology evidence="1">Multi-pass membrane protein</topology>
    </subcellularLocation>
</comment>
<organism evidence="4 5">
    <name type="scientific">Penicillium subrubescens</name>
    <dbReference type="NCBI Taxonomy" id="1316194"/>
    <lineage>
        <taxon>Eukaryota</taxon>
        <taxon>Fungi</taxon>
        <taxon>Dikarya</taxon>
        <taxon>Ascomycota</taxon>
        <taxon>Pezizomycotina</taxon>
        <taxon>Eurotiomycetes</taxon>
        <taxon>Eurotiomycetidae</taxon>
        <taxon>Eurotiales</taxon>
        <taxon>Aspergillaceae</taxon>
        <taxon>Penicillium</taxon>
    </lineage>
</organism>
<evidence type="ECO:0000256" key="2">
    <source>
        <dbReference type="SAM" id="MobiDB-lite"/>
    </source>
</evidence>
<evidence type="ECO:0000313" key="5">
    <source>
        <dbReference type="Proteomes" id="UP000186955"/>
    </source>
</evidence>
<feature type="domain" description="Lunapark zinc ribbon" evidence="3">
    <location>
        <begin position="256"/>
        <end position="312"/>
    </location>
</feature>
<comment type="domain">
    <text evidence="1">The C4-type zinc finger motif is necessary both for its ER three-way tubular junction localization and formation.</text>
</comment>
<evidence type="ECO:0000313" key="4">
    <source>
        <dbReference type="EMBL" id="OKP05911.1"/>
    </source>
</evidence>
<evidence type="ECO:0000259" key="3">
    <source>
        <dbReference type="Pfam" id="PF10058"/>
    </source>
</evidence>
<dbReference type="GO" id="GO:0008270">
    <property type="term" value="F:zinc ion binding"/>
    <property type="evidence" value="ECO:0007669"/>
    <property type="project" value="UniProtKB-KW"/>
</dbReference>
<feature type="transmembrane region" description="Helical" evidence="1">
    <location>
        <begin position="47"/>
        <end position="68"/>
    </location>
</feature>
<dbReference type="InterPro" id="IPR019273">
    <property type="entry name" value="Lunapark_Znf"/>
</dbReference>
<keyword evidence="1" id="KW-1133">Transmembrane helix</keyword>